<gene>
    <name evidence="1" type="ORF">TR96193</name>
</gene>
<dbReference type="AlphaFoldDB" id="A0A0V0J606"/>
<accession>A0A0V0J606</accession>
<proteinExistence type="predicted"/>
<reference evidence="1" key="1">
    <citation type="submission" date="2016-01" db="EMBL/GenBank/DDBJ databases">
        <title>Reference transcriptome for the parasite Schistocephalus solidus: insights into the molecular evolution of parasitism.</title>
        <authorList>
            <person name="Hebert F.O."/>
            <person name="Grambauer S."/>
            <person name="Barber I."/>
            <person name="Landry C.R."/>
            <person name="Aubin-Horth N."/>
        </authorList>
    </citation>
    <scope>NUCLEOTIDE SEQUENCE</scope>
</reference>
<name>A0A0V0J606_SCHSO</name>
<organism evidence="1">
    <name type="scientific">Schistocephalus solidus</name>
    <name type="common">Tapeworm</name>
    <dbReference type="NCBI Taxonomy" id="70667"/>
    <lineage>
        <taxon>Eukaryota</taxon>
        <taxon>Metazoa</taxon>
        <taxon>Spiralia</taxon>
        <taxon>Lophotrochozoa</taxon>
        <taxon>Platyhelminthes</taxon>
        <taxon>Cestoda</taxon>
        <taxon>Eucestoda</taxon>
        <taxon>Diphyllobothriidea</taxon>
        <taxon>Diphyllobothriidae</taxon>
        <taxon>Schistocephalus</taxon>
    </lineage>
</organism>
<sequence length="115" mass="12859">MWTPAHSVSGCPMFVNKSTLLVTCVEQSRATGNIFFRLSDRKKATWMFFCLRHWHPCACHETRSPCHACNKGDVRLCPLIGSVVDASDQHGCQIRARQRYLSCAPIKNVEHGGGV</sequence>
<dbReference type="EMBL" id="GEEE01001937">
    <property type="protein sequence ID" value="JAP61288.1"/>
    <property type="molecule type" value="Transcribed_RNA"/>
</dbReference>
<evidence type="ECO:0000313" key="1">
    <source>
        <dbReference type="EMBL" id="JAP61288.1"/>
    </source>
</evidence>
<protein>
    <submittedName>
        <fullName evidence="1">Uncharacterized protein</fullName>
    </submittedName>
</protein>